<keyword evidence="4" id="KW-1185">Reference proteome</keyword>
<dbReference type="Pfam" id="PF04488">
    <property type="entry name" value="Gly_transf_sug"/>
    <property type="match status" value="1"/>
</dbReference>
<dbReference type="PANTHER" id="PTHR32385:SF15">
    <property type="entry name" value="INOSITOL PHOSPHOCERAMIDE MANNOSYLTRANSFERASE 1"/>
    <property type="match status" value="1"/>
</dbReference>
<feature type="region of interest" description="Disordered" evidence="2">
    <location>
        <begin position="1"/>
        <end position="36"/>
    </location>
</feature>
<organism evidence="3 4">
    <name type="scientific">Vitrella brassicaformis (strain CCMP3155)</name>
    <dbReference type="NCBI Taxonomy" id="1169540"/>
    <lineage>
        <taxon>Eukaryota</taxon>
        <taxon>Sar</taxon>
        <taxon>Alveolata</taxon>
        <taxon>Colpodellida</taxon>
        <taxon>Vitrellaceae</taxon>
        <taxon>Vitrella</taxon>
    </lineage>
</organism>
<evidence type="ECO:0000256" key="2">
    <source>
        <dbReference type="SAM" id="MobiDB-lite"/>
    </source>
</evidence>
<dbReference type="PANTHER" id="PTHR32385">
    <property type="entry name" value="MANNOSYL PHOSPHORYLINOSITOL CERAMIDE SYNTHASE"/>
    <property type="match status" value="1"/>
</dbReference>
<dbReference type="InterPro" id="IPR029044">
    <property type="entry name" value="Nucleotide-diphossugar_trans"/>
</dbReference>
<dbReference type="OMA" id="HHANIDY"/>
<dbReference type="InParanoid" id="A0A0G4ENA6"/>
<dbReference type="VEuPathDB" id="CryptoDB:Vbra_20527"/>
<dbReference type="SUPFAM" id="SSF53448">
    <property type="entry name" value="Nucleotide-diphospho-sugar transferases"/>
    <property type="match status" value="1"/>
</dbReference>
<dbReference type="GO" id="GO:0000030">
    <property type="term" value="F:mannosyltransferase activity"/>
    <property type="evidence" value="ECO:0007669"/>
    <property type="project" value="TreeGrafter"/>
</dbReference>
<reference evidence="3 4" key="1">
    <citation type="submission" date="2014-11" db="EMBL/GenBank/DDBJ databases">
        <authorList>
            <person name="Zhu J."/>
            <person name="Qi W."/>
            <person name="Song R."/>
        </authorList>
    </citation>
    <scope>NUCLEOTIDE SEQUENCE [LARGE SCALE GENOMIC DNA]</scope>
</reference>
<sequence>MTVDGTDHLTHTSPPHTPLHASVTHPSSATMPHPSKPAYESLEAKVECIGQFNMWDHRECHLANADEWKQAVRDYLPTAPAIPKMMHQIWVGPKEPPCLWLDTWRVDYLYRNKHWDHTLWTDEDVAKLHMFNRDFYEQERMWQCKADLLRLELLYQHGGIYIDADMVSCGSKCLDPIIEMAEKDSKFLITYEPDTKDKPYSVLGNSVIVAAPKHPLVLMMIYYLRNIYPLKRPHLSVEWVTGPLAYTRALLQTGMPMCVPPSHLFYPAFHFVPNPDAIDLTKFPNSYMFQFGYTCSGLENYVRTQNRCRKALTCKVHSKRKDWPLGSLRPLPSAAEAAAQAATASSSAPKVIHQFVFQTSDMKPERWMATWYQDFCRRHPEYRYKCWTLKDLKGRSFFGANLYHVDRKMDALAVKMLALEILYDEGGYVVPLGTLFKGPEAPSLFTSPLPAGGFLEHHSILAAAPRSPRCLEAIRTLYDGGLDPKQAGKQIGESEGVLCQGLPDSGAVYTSFEEWSRFLGAEAIFDLVGSEKTDETAARWAYNSQVPIFRVPARGPDRVSDAPLPPQLTNFDGRCAVITDSDMYVSRSLWDALPGLVGAADQEHPGWEALIVGVEWEAGMECTEVYRIKMPIKPETCEYLGVVLNHGVARRIGSVLHGAAGDVELTQMVLDKCHEWKVLFAGEKCQYTKELTAVFRGMPAIERAFQKLANHTPPFESTHVELHGNLLKAHHYNQLAYELSSDPQQRLFFRAWNLDGGMNCEMRLTRGARDMVEWARVYFNHQVVFEANNKFID</sequence>
<gene>
    <name evidence="3" type="ORF">Vbra_20527</name>
</gene>
<dbReference type="OrthoDB" id="3647at2759"/>
<evidence type="ECO:0000256" key="1">
    <source>
        <dbReference type="ARBA" id="ARBA00022679"/>
    </source>
</evidence>
<dbReference type="GO" id="GO:0016020">
    <property type="term" value="C:membrane"/>
    <property type="evidence" value="ECO:0007669"/>
    <property type="project" value="GOC"/>
</dbReference>
<proteinExistence type="predicted"/>
<keyword evidence="1" id="KW-0808">Transferase</keyword>
<accession>A0A0G4ENA6</accession>
<dbReference type="Proteomes" id="UP000041254">
    <property type="component" value="Unassembled WGS sequence"/>
</dbReference>
<evidence type="ECO:0000313" key="4">
    <source>
        <dbReference type="Proteomes" id="UP000041254"/>
    </source>
</evidence>
<dbReference type="EMBL" id="CDMY01000272">
    <property type="protein sequence ID" value="CEL98509.1"/>
    <property type="molecule type" value="Genomic_DNA"/>
</dbReference>
<evidence type="ECO:0000313" key="3">
    <source>
        <dbReference type="EMBL" id="CEL98509.1"/>
    </source>
</evidence>
<dbReference type="InterPro" id="IPR007577">
    <property type="entry name" value="GlycoTrfase_DXD_sugar-bd_CS"/>
</dbReference>
<dbReference type="GO" id="GO:0051999">
    <property type="term" value="P:mannosyl-inositol phosphorylceramide biosynthetic process"/>
    <property type="evidence" value="ECO:0007669"/>
    <property type="project" value="TreeGrafter"/>
</dbReference>
<protein>
    <submittedName>
        <fullName evidence="3">Uncharacterized protein</fullName>
    </submittedName>
</protein>
<feature type="compositionally biased region" description="Basic and acidic residues" evidence="2">
    <location>
        <begin position="1"/>
        <end position="10"/>
    </location>
</feature>
<dbReference type="AlphaFoldDB" id="A0A0G4ENA6"/>
<dbReference type="Gene3D" id="3.90.550.20">
    <property type="match status" value="1"/>
</dbReference>
<dbReference type="InterPro" id="IPR051706">
    <property type="entry name" value="Glycosyltransferase_domain"/>
</dbReference>
<name>A0A0G4ENA6_VITBC</name>